<evidence type="ECO:0000313" key="2">
    <source>
        <dbReference type="EMBL" id="SPC22907.1"/>
    </source>
</evidence>
<feature type="region of interest" description="Disordered" evidence="1">
    <location>
        <begin position="38"/>
        <end position="66"/>
    </location>
</feature>
<dbReference type="AlphaFoldDB" id="A0A7Z7JDB4"/>
<name>A0A7Z7JDB4_9BURK</name>
<reference evidence="2 3" key="1">
    <citation type="submission" date="2018-01" db="EMBL/GenBank/DDBJ databases">
        <authorList>
            <person name="Clerissi C."/>
        </authorList>
    </citation>
    <scope>NUCLEOTIDE SEQUENCE [LARGE SCALE GENOMIC DNA]</scope>
    <source>
        <strain evidence="2">Cupriavidus taiwanensis STM 6021</strain>
    </source>
</reference>
<accession>A0A7Z7JDB4</accession>
<evidence type="ECO:0000313" key="3">
    <source>
        <dbReference type="Proteomes" id="UP000257139"/>
    </source>
</evidence>
<organism evidence="2 3">
    <name type="scientific">Cupriavidus taiwanensis</name>
    <dbReference type="NCBI Taxonomy" id="164546"/>
    <lineage>
        <taxon>Bacteria</taxon>
        <taxon>Pseudomonadati</taxon>
        <taxon>Pseudomonadota</taxon>
        <taxon>Betaproteobacteria</taxon>
        <taxon>Burkholderiales</taxon>
        <taxon>Burkholderiaceae</taxon>
        <taxon>Cupriavidus</taxon>
    </lineage>
</organism>
<sequence>MGAGLRTCRSLPWSALVDAMSVWQALIVWHLKKQSKSNLSRLSLPPRQHHGTPPPHARQRDPTCGN</sequence>
<protein>
    <submittedName>
        <fullName evidence="2">Uncharacterized protein</fullName>
    </submittedName>
</protein>
<gene>
    <name evidence="2" type="ORF">CBM2594_B50148</name>
</gene>
<evidence type="ECO:0000256" key="1">
    <source>
        <dbReference type="SAM" id="MobiDB-lite"/>
    </source>
</evidence>
<proteinExistence type="predicted"/>
<dbReference type="EMBL" id="LT978514">
    <property type="protein sequence ID" value="SPC22907.1"/>
    <property type="molecule type" value="Genomic_DNA"/>
</dbReference>
<dbReference type="Proteomes" id="UP000257139">
    <property type="component" value="Chromosome CBM2594_b"/>
</dbReference>